<dbReference type="PANTHER" id="PTHR33866:SF2">
    <property type="entry name" value="S-ADENOSYLMETHIONINE DECARBOXYLASE PROENZYME"/>
    <property type="match status" value="1"/>
</dbReference>
<evidence type="ECO:0000313" key="12">
    <source>
        <dbReference type="Proteomes" id="UP000664399"/>
    </source>
</evidence>
<evidence type="ECO:0000313" key="11">
    <source>
        <dbReference type="EMBL" id="MBO1329224.1"/>
    </source>
</evidence>
<dbReference type="EC" id="4.1.1.50" evidence="10"/>
<feature type="site" description="Cleavage (non-hydrolytic); by autolysis" evidence="10">
    <location>
        <begin position="101"/>
        <end position="102"/>
    </location>
</feature>
<evidence type="ECO:0000256" key="2">
    <source>
        <dbReference type="ARBA" id="ARBA00022793"/>
    </source>
</evidence>
<dbReference type="InterPro" id="IPR042286">
    <property type="entry name" value="AdoMetDC_C"/>
</dbReference>
<dbReference type="InterPro" id="IPR016067">
    <property type="entry name" value="S-AdoMet_deCO2ase_core"/>
</dbReference>
<feature type="modified residue" description="Pyruvic acid (Ser); by autocatalysis" evidence="10">
    <location>
        <position position="102"/>
    </location>
</feature>
<proteinExistence type="inferred from homology"/>
<comment type="cofactor">
    <cofactor evidence="10">
        <name>pyruvate</name>
        <dbReference type="ChEBI" id="CHEBI:15361"/>
    </cofactor>
    <text evidence="10">Binds 1 pyruvoyl group covalently per subunit.</text>
</comment>
<dbReference type="Gene3D" id="3.30.360.110">
    <property type="entry name" value="S-adenosylmethionine decarboxylase domain"/>
    <property type="match status" value="1"/>
</dbReference>
<evidence type="ECO:0000256" key="4">
    <source>
        <dbReference type="ARBA" id="ARBA00023066"/>
    </source>
</evidence>
<dbReference type="EMBL" id="JAFVMG010000016">
    <property type="protein sequence ID" value="MBO1329224.1"/>
    <property type="molecule type" value="Genomic_DNA"/>
</dbReference>
<keyword evidence="9 10" id="KW-0670">Pyruvate</keyword>
<evidence type="ECO:0000256" key="8">
    <source>
        <dbReference type="ARBA" id="ARBA00023270"/>
    </source>
</evidence>
<dbReference type="PANTHER" id="PTHR33866">
    <property type="entry name" value="S-ADENOSYLMETHIONINE DECARBOXYLASE PROENZYME"/>
    <property type="match status" value="1"/>
</dbReference>
<dbReference type="RefSeq" id="WP_207855087.1">
    <property type="nucleotide sequence ID" value="NZ_JAFVMG010000016.1"/>
</dbReference>
<feature type="active site" description="Proton acceptor; for processing activity" evidence="10">
    <location>
        <position position="107"/>
    </location>
</feature>
<dbReference type="Pfam" id="PF02675">
    <property type="entry name" value="AdoMet_dc"/>
    <property type="match status" value="1"/>
</dbReference>
<feature type="chain" id="PRO_5044902727" description="S-adenosylmethionine decarboxylase beta chain" evidence="10">
    <location>
        <begin position="1"/>
        <end position="101"/>
    </location>
</feature>
<evidence type="ECO:0000256" key="5">
    <source>
        <dbReference type="ARBA" id="ARBA00023115"/>
    </source>
</evidence>
<comment type="function">
    <text evidence="10">Catalyzes the decarboxylation of S-adenosylmethionine to S-adenosylmethioninamine (dcAdoMet), the propylamine donor required for the synthesis of the polyamines spermine and spermidine from the diamine putrescine.</text>
</comment>
<comment type="subunit">
    <text evidence="10">Heterotetramer of two alpha and two beta chains arranged as a dimer of alpha/beta heterodimers.</text>
</comment>
<dbReference type="Gene3D" id="3.30.160.750">
    <property type="match status" value="1"/>
</dbReference>
<dbReference type="Proteomes" id="UP000664399">
    <property type="component" value="Unassembled WGS sequence"/>
</dbReference>
<keyword evidence="2 10" id="KW-0210">Decarboxylase</keyword>
<dbReference type="InterPro" id="IPR017716">
    <property type="entry name" value="S-AdoMet_deCOase_pro-enz"/>
</dbReference>
<evidence type="ECO:0000256" key="9">
    <source>
        <dbReference type="ARBA" id="ARBA00023317"/>
    </source>
</evidence>
<feature type="active site" description="Proton donor; for catalytic activity" evidence="10">
    <location>
        <position position="122"/>
    </location>
</feature>
<keyword evidence="7 10" id="KW-0456">Lyase</keyword>
<protein>
    <recommendedName>
        <fullName evidence="10">S-adenosylmethionine decarboxylase proenzyme</fullName>
        <shortName evidence="10">AdoMetDC</shortName>
        <shortName evidence="10">SAMDC</shortName>
        <ecNumber evidence="10">4.1.1.50</ecNumber>
    </recommendedName>
    <component>
        <recommendedName>
            <fullName evidence="10">S-adenosylmethionine decarboxylase beta chain</fullName>
        </recommendedName>
    </component>
    <component>
        <recommendedName>
            <fullName evidence="10">S-adenosylmethionine decarboxylase alpha chain</fullName>
        </recommendedName>
    </component>
</protein>
<sequence length="156" mass="17108">MNALAQLGMVSEHPSNNQTFSAADSSGDEDRKDYFVEKNGEKFAGTHLLVDLWGATNLDDPAKIDQTLCEAAVTAGATILHSHFHHFTPNGGVSGVVVLAESHISIHTWPERNFAAVDIFMCGACDPHLAVPVMQRLFQAKRLEVNEERRGRVVKK</sequence>
<keyword evidence="6 10" id="KW-0865">Zymogen</keyword>
<dbReference type="InterPro" id="IPR003826">
    <property type="entry name" value="AdoMetDC_fam_prok"/>
</dbReference>
<keyword evidence="5 10" id="KW-0620">Polyamine biosynthesis</keyword>
<feature type="chain" id="PRO_5044902726" description="S-adenosylmethionine decarboxylase alpha chain" evidence="10">
    <location>
        <begin position="102"/>
        <end position="156"/>
    </location>
</feature>
<evidence type="ECO:0000256" key="10">
    <source>
        <dbReference type="HAMAP-Rule" id="MF_00464"/>
    </source>
</evidence>
<gene>
    <name evidence="11" type="primary">speD</name>
    <name evidence="10" type="synonym">speH</name>
    <name evidence="11" type="ORF">J2D75_12160</name>
</gene>
<evidence type="ECO:0000256" key="6">
    <source>
        <dbReference type="ARBA" id="ARBA00023145"/>
    </source>
</evidence>
<name>A0ABS3LPC9_9PROT</name>
<comment type="catalytic activity">
    <reaction evidence="10">
        <text>S-adenosyl-L-methionine + H(+) = S-adenosyl 3-(methylsulfanyl)propylamine + CO2</text>
        <dbReference type="Rhea" id="RHEA:15981"/>
        <dbReference type="ChEBI" id="CHEBI:15378"/>
        <dbReference type="ChEBI" id="CHEBI:16526"/>
        <dbReference type="ChEBI" id="CHEBI:57443"/>
        <dbReference type="ChEBI" id="CHEBI:59789"/>
        <dbReference type="EC" id="4.1.1.50"/>
    </reaction>
</comment>
<evidence type="ECO:0000256" key="1">
    <source>
        <dbReference type="ARBA" id="ARBA00022691"/>
    </source>
</evidence>
<keyword evidence="8 10" id="KW-0704">Schiff base</keyword>
<dbReference type="InterPro" id="IPR042284">
    <property type="entry name" value="AdoMetDC_N"/>
</dbReference>
<comment type="pathway">
    <text evidence="10">Amine and polyamine biosynthesis; S-adenosylmethioninamine biosynthesis; S-adenosylmethioninamine from S-adenosyl-L-methionine: step 1/1.</text>
</comment>
<comment type="similarity">
    <text evidence="10">Belongs to the prokaryotic AdoMetDC family. Type 1 subfamily.</text>
</comment>
<evidence type="ECO:0000256" key="3">
    <source>
        <dbReference type="ARBA" id="ARBA00022813"/>
    </source>
</evidence>
<accession>A0ABS3LPC9</accession>
<evidence type="ECO:0000256" key="7">
    <source>
        <dbReference type="ARBA" id="ARBA00023239"/>
    </source>
</evidence>
<dbReference type="NCBIfam" id="TIGR03330">
    <property type="entry name" value="SAM_DCase_Bsu"/>
    <property type="match status" value="1"/>
</dbReference>
<keyword evidence="1 10" id="KW-0949">S-adenosyl-L-methionine</keyword>
<dbReference type="HAMAP" id="MF_00464">
    <property type="entry name" value="AdoMetDC_1"/>
    <property type="match status" value="1"/>
</dbReference>
<comment type="caution">
    <text evidence="11">The sequence shown here is derived from an EMBL/GenBank/DDBJ whole genome shotgun (WGS) entry which is preliminary data.</text>
</comment>
<organism evidence="11 12">
    <name type="scientific">Acetobacter suratthaniensis</name>
    <dbReference type="NCBI Taxonomy" id="1502841"/>
    <lineage>
        <taxon>Bacteria</taxon>
        <taxon>Pseudomonadati</taxon>
        <taxon>Pseudomonadota</taxon>
        <taxon>Alphaproteobacteria</taxon>
        <taxon>Acetobacterales</taxon>
        <taxon>Acetobacteraceae</taxon>
        <taxon>Acetobacter</taxon>
    </lineage>
</organism>
<comment type="PTM">
    <text evidence="10">Is synthesized initially as an inactive proenzyme. Formation of the active enzyme involves a self-maturation process in which the active site pyruvoyl group is generated from an internal serine residue via an autocatalytic post-translational modification. Two non-identical subunits are generated from the proenzyme in this reaction, and the pyruvate is formed at the N-terminus of the alpha chain, which is derived from the carboxyl end of the proenzyme. The post-translation cleavage follows an unusual pathway, termed non-hydrolytic serinolysis, in which the side chain hydroxyl group of the serine supplies its oxygen atom to form the C-terminus of the beta chain, while the remainder of the serine residue undergoes an oxidative deamination to produce ammonia and the pyruvoyl group blocking the N-terminus of the alpha chain.</text>
</comment>
<dbReference type="SUPFAM" id="SSF56276">
    <property type="entry name" value="S-adenosylmethionine decarboxylase"/>
    <property type="match status" value="1"/>
</dbReference>
<feature type="active site" description="Schiff-base intermediate with substrate; via pyruvic acid" evidence="10">
    <location>
        <position position="102"/>
    </location>
</feature>
<keyword evidence="12" id="KW-1185">Reference proteome</keyword>
<dbReference type="GO" id="GO:0004014">
    <property type="term" value="F:adenosylmethionine decarboxylase activity"/>
    <property type="evidence" value="ECO:0007669"/>
    <property type="project" value="UniProtKB-EC"/>
</dbReference>
<reference evidence="11 12" key="1">
    <citation type="submission" date="2021-03" db="EMBL/GenBank/DDBJ databases">
        <title>The complete genome sequence of Acetobacter suratthaniensis TBRC 1719.</title>
        <authorList>
            <person name="Charoenyingcharoen P."/>
            <person name="Yukphan P."/>
        </authorList>
    </citation>
    <scope>NUCLEOTIDE SEQUENCE [LARGE SCALE GENOMIC DNA]</scope>
    <source>
        <strain evidence="11 12">TBRC 1719</strain>
    </source>
</reference>
<keyword evidence="4 10" id="KW-0745">Spermidine biosynthesis</keyword>
<keyword evidence="3 10" id="KW-0068">Autocatalytic cleavage</keyword>